<evidence type="ECO:0000313" key="1">
    <source>
        <dbReference type="EMBL" id="MEQ2557866.1"/>
    </source>
</evidence>
<dbReference type="EMBL" id="JBBMEX010000007">
    <property type="protein sequence ID" value="MEQ2557866.1"/>
    <property type="molecule type" value="Genomic_DNA"/>
</dbReference>
<sequence>MLKRKEKKWLAEGVVTGKAQSVMELLEDLGTVPDEIKEKILNEKNPESLNEWLKAAAKADSIEEFLTKI</sequence>
<proteinExistence type="predicted"/>
<keyword evidence="2" id="KW-1185">Reference proteome</keyword>
<name>A0ABV1HDT0_9FIRM</name>
<comment type="caution">
    <text evidence="1">The sequence shown here is derived from an EMBL/GenBank/DDBJ whole genome shotgun (WGS) entry which is preliminary data.</text>
</comment>
<protein>
    <submittedName>
        <fullName evidence="1">Uncharacterized protein</fullName>
    </submittedName>
</protein>
<evidence type="ECO:0000313" key="2">
    <source>
        <dbReference type="Proteomes" id="UP001454489"/>
    </source>
</evidence>
<dbReference type="RefSeq" id="WP_353530873.1">
    <property type="nucleotide sequence ID" value="NZ_JBBMEX010000007.1"/>
</dbReference>
<gene>
    <name evidence="1" type="ORF">WMO43_08300</name>
</gene>
<accession>A0ABV1HDT0</accession>
<reference evidence="1 2" key="1">
    <citation type="submission" date="2024-03" db="EMBL/GenBank/DDBJ databases">
        <title>Human intestinal bacterial collection.</title>
        <authorList>
            <person name="Pauvert C."/>
            <person name="Hitch T.C.A."/>
            <person name="Clavel T."/>
        </authorList>
    </citation>
    <scope>NUCLEOTIDE SEQUENCE [LARGE SCALE GENOMIC DNA]</scope>
    <source>
        <strain evidence="1 2">CLA-AA-H185</strain>
    </source>
</reference>
<organism evidence="1 2">
    <name type="scientific">Maccoyibacter intestinihominis</name>
    <dbReference type="NCBI Taxonomy" id="3133499"/>
    <lineage>
        <taxon>Bacteria</taxon>
        <taxon>Bacillati</taxon>
        <taxon>Bacillota</taxon>
        <taxon>Clostridia</taxon>
        <taxon>Lachnospirales</taxon>
        <taxon>Lachnospiraceae</taxon>
        <taxon>Maccoyibacter</taxon>
    </lineage>
</organism>
<dbReference type="Proteomes" id="UP001454489">
    <property type="component" value="Unassembled WGS sequence"/>
</dbReference>